<accession>H2CZ46</accession>
<evidence type="ECO:0000313" key="1">
    <source>
        <dbReference type="EMBL" id="AEY62514.1"/>
    </source>
</evidence>
<dbReference type="AlphaFoldDB" id="H2CZ46"/>
<dbReference type="EMBL" id="JN367444">
    <property type="protein sequence ID" value="AEY62514.1"/>
    <property type="molecule type" value="Genomic_DNA"/>
</dbReference>
<sequence>MFPSALFAPVVVAQVAAPEEAPKNEGNGQAPVMGYCTIA</sequence>
<name>H2CZ46_9BASI</name>
<dbReference type="EMBL" id="JN367446">
    <property type="protein sequence ID" value="AEY62534.1"/>
    <property type="molecule type" value="Genomic_DNA"/>
</dbReference>
<proteinExistence type="predicted"/>
<gene>
    <name evidence="1" type="primary">mfa2.1</name>
    <name evidence="2" type="synonym">mfa3.1</name>
</gene>
<evidence type="ECO:0000313" key="2">
    <source>
        <dbReference type="EMBL" id="AEY62534.1"/>
    </source>
</evidence>
<reference evidence="1" key="1">
    <citation type="journal article" date="2011" name="PLoS Genet.">
        <title>Interspecific sex in grass smuts and the genetic diversity of their pheromone-receptor system.</title>
        <authorList>
            <person name="Kellner R."/>
            <person name="Vollmeister E."/>
            <person name="Feldbrugge M."/>
            <person name="Begerow D."/>
        </authorList>
    </citation>
    <scope>NUCLEOTIDE SEQUENCE</scope>
</reference>
<organism evidence="1">
    <name type="scientific">Ustanciosporium gigantosporum</name>
    <dbReference type="NCBI Taxonomy" id="1134041"/>
    <lineage>
        <taxon>Eukaryota</taxon>
        <taxon>Fungi</taxon>
        <taxon>Dikarya</taxon>
        <taxon>Basidiomycota</taxon>
        <taxon>Ustilaginomycotina</taxon>
        <taxon>Ustilaginomycetes</taxon>
        <taxon>Ustilaginales</taxon>
        <taxon>Cintractiaceae</taxon>
        <taxon>Ustanciosporium</taxon>
    </lineage>
</organism>
<protein>
    <submittedName>
        <fullName evidence="1">Mating factor a2.1</fullName>
    </submittedName>
    <submittedName>
        <fullName evidence="2">Mating factor a3.1</fullName>
    </submittedName>
</protein>